<feature type="signal peptide" evidence="1">
    <location>
        <begin position="1"/>
        <end position="18"/>
    </location>
</feature>
<gene>
    <name evidence="2" type="ORF">J2X31_002251</name>
</gene>
<sequence>MKKAILLLLLAIAFGCDKDDNTTTQALPPATQSGKGTFACYVDGKPFIDKSGGWFNCFYQFVDGEYFFSIQGRNENNSMRTVIIATTDKTISQGEVLPLVVNQNGNAWGGGRFNLPNNTAEGSYTNSQYSGELTITKLDYTSHIVSGIFWFDVKHPISGETVEIREGRFDTLFTQ</sequence>
<dbReference type="Proteomes" id="UP001255185">
    <property type="component" value="Unassembled WGS sequence"/>
</dbReference>
<evidence type="ECO:0008006" key="4">
    <source>
        <dbReference type="Google" id="ProtNLM"/>
    </source>
</evidence>
<evidence type="ECO:0000256" key="1">
    <source>
        <dbReference type="SAM" id="SignalP"/>
    </source>
</evidence>
<reference evidence="2 3" key="1">
    <citation type="submission" date="2023-07" db="EMBL/GenBank/DDBJ databases">
        <title>Sorghum-associated microbial communities from plants grown in Nebraska, USA.</title>
        <authorList>
            <person name="Schachtman D."/>
        </authorList>
    </citation>
    <scope>NUCLEOTIDE SEQUENCE [LARGE SCALE GENOMIC DNA]</scope>
    <source>
        <strain evidence="2 3">3773</strain>
    </source>
</reference>
<proteinExistence type="predicted"/>
<dbReference type="PROSITE" id="PS51257">
    <property type="entry name" value="PROKAR_LIPOPROTEIN"/>
    <property type="match status" value="1"/>
</dbReference>
<evidence type="ECO:0000313" key="3">
    <source>
        <dbReference type="Proteomes" id="UP001255185"/>
    </source>
</evidence>
<comment type="caution">
    <text evidence="2">The sequence shown here is derived from an EMBL/GenBank/DDBJ whole genome shotgun (WGS) entry which is preliminary data.</text>
</comment>
<feature type="chain" id="PRO_5046353292" description="Lipoprotein" evidence="1">
    <location>
        <begin position="19"/>
        <end position="175"/>
    </location>
</feature>
<accession>A0ABU1TQK2</accession>
<dbReference type="EMBL" id="JAVDVI010000009">
    <property type="protein sequence ID" value="MDR6968234.1"/>
    <property type="molecule type" value="Genomic_DNA"/>
</dbReference>
<protein>
    <recommendedName>
        <fullName evidence="4">Lipoprotein</fullName>
    </recommendedName>
</protein>
<name>A0ABU1TQK2_9FLAO</name>
<keyword evidence="3" id="KW-1185">Reference proteome</keyword>
<dbReference type="RefSeq" id="WP_310026741.1">
    <property type="nucleotide sequence ID" value="NZ_JAVDVI010000009.1"/>
</dbReference>
<evidence type="ECO:0000313" key="2">
    <source>
        <dbReference type="EMBL" id="MDR6968234.1"/>
    </source>
</evidence>
<keyword evidence="1" id="KW-0732">Signal</keyword>
<organism evidence="2 3">
    <name type="scientific">Flavobacterium arsenatis</name>
    <dbReference type="NCBI Taxonomy" id="1484332"/>
    <lineage>
        <taxon>Bacteria</taxon>
        <taxon>Pseudomonadati</taxon>
        <taxon>Bacteroidota</taxon>
        <taxon>Flavobacteriia</taxon>
        <taxon>Flavobacteriales</taxon>
        <taxon>Flavobacteriaceae</taxon>
        <taxon>Flavobacterium</taxon>
    </lineage>
</organism>